<protein>
    <submittedName>
        <fullName evidence="2">Uncharacterized protein</fullName>
    </submittedName>
</protein>
<feature type="chain" id="PRO_5012429735" evidence="1">
    <location>
        <begin position="16"/>
        <end position="49"/>
    </location>
</feature>
<dbReference type="EMBL" id="GBRH01178892">
    <property type="protein sequence ID" value="JAE19004.1"/>
    <property type="molecule type" value="Transcribed_RNA"/>
</dbReference>
<dbReference type="AlphaFoldDB" id="A0A0A9G6A1"/>
<proteinExistence type="predicted"/>
<keyword evidence="1" id="KW-0732">Signal</keyword>
<organism evidence="2">
    <name type="scientific">Arundo donax</name>
    <name type="common">Giant reed</name>
    <name type="synonym">Donax arundinaceus</name>
    <dbReference type="NCBI Taxonomy" id="35708"/>
    <lineage>
        <taxon>Eukaryota</taxon>
        <taxon>Viridiplantae</taxon>
        <taxon>Streptophyta</taxon>
        <taxon>Embryophyta</taxon>
        <taxon>Tracheophyta</taxon>
        <taxon>Spermatophyta</taxon>
        <taxon>Magnoliopsida</taxon>
        <taxon>Liliopsida</taxon>
        <taxon>Poales</taxon>
        <taxon>Poaceae</taxon>
        <taxon>PACMAD clade</taxon>
        <taxon>Arundinoideae</taxon>
        <taxon>Arundineae</taxon>
        <taxon>Arundo</taxon>
    </lineage>
</organism>
<name>A0A0A9G6A1_ARUDO</name>
<evidence type="ECO:0000256" key="1">
    <source>
        <dbReference type="SAM" id="SignalP"/>
    </source>
</evidence>
<feature type="signal peptide" evidence="1">
    <location>
        <begin position="1"/>
        <end position="15"/>
    </location>
</feature>
<sequence>MPLLFIASITLMAYAIPFPAITVLTKPSYVNFDGCNPSLCISRYNCSAN</sequence>
<reference evidence="2" key="2">
    <citation type="journal article" date="2015" name="Data Brief">
        <title>Shoot transcriptome of the giant reed, Arundo donax.</title>
        <authorList>
            <person name="Barrero R.A."/>
            <person name="Guerrero F.D."/>
            <person name="Moolhuijzen P."/>
            <person name="Goolsby J.A."/>
            <person name="Tidwell J."/>
            <person name="Bellgard S.E."/>
            <person name="Bellgard M.I."/>
        </authorList>
    </citation>
    <scope>NUCLEOTIDE SEQUENCE</scope>
    <source>
        <tissue evidence="2">Shoot tissue taken approximately 20 cm above the soil surface</tissue>
    </source>
</reference>
<evidence type="ECO:0000313" key="2">
    <source>
        <dbReference type="EMBL" id="JAE19004.1"/>
    </source>
</evidence>
<accession>A0A0A9G6A1</accession>
<reference evidence="2" key="1">
    <citation type="submission" date="2014-09" db="EMBL/GenBank/DDBJ databases">
        <authorList>
            <person name="Magalhaes I.L.F."/>
            <person name="Oliveira U."/>
            <person name="Santos F.R."/>
            <person name="Vidigal T.H.D.A."/>
            <person name="Brescovit A.D."/>
            <person name="Santos A.J."/>
        </authorList>
    </citation>
    <scope>NUCLEOTIDE SEQUENCE</scope>
    <source>
        <tissue evidence="2">Shoot tissue taken approximately 20 cm above the soil surface</tissue>
    </source>
</reference>